<evidence type="ECO:0000313" key="4">
    <source>
        <dbReference type="Proteomes" id="UP000032300"/>
    </source>
</evidence>
<dbReference type="InterPro" id="IPR000866">
    <property type="entry name" value="AhpC/TSA"/>
</dbReference>
<name>A0A7U4LEY7_9SPHN</name>
<dbReference type="RefSeq" id="WP_044331715.1">
    <property type="nucleotide sequence ID" value="NZ_CP010836.1"/>
</dbReference>
<reference evidence="3 4" key="1">
    <citation type="journal article" date="2015" name="Int. J. Syst. Evol. Microbiol.">
        <title>Sphingomonas hengshuiensis sp. nov., isolated from lake wetland.</title>
        <authorList>
            <person name="Wei S."/>
            <person name="Wang T."/>
            <person name="Liu H."/>
            <person name="Zhang C."/>
            <person name="Guo J."/>
            <person name="Wang Q."/>
            <person name="Liang K."/>
            <person name="Zhang Z."/>
        </authorList>
    </citation>
    <scope>NUCLEOTIDE SEQUENCE [LARGE SCALE GENOMIC DNA]</scope>
    <source>
        <strain evidence="3 4">WHSC-8</strain>
    </source>
</reference>
<dbReference type="SUPFAM" id="SSF52833">
    <property type="entry name" value="Thioredoxin-like"/>
    <property type="match status" value="1"/>
</dbReference>
<dbReference type="AlphaFoldDB" id="A0A7U4LEY7"/>
<evidence type="ECO:0000313" key="3">
    <source>
        <dbReference type="EMBL" id="AJP71885.1"/>
    </source>
</evidence>
<dbReference type="PROSITE" id="PS51352">
    <property type="entry name" value="THIOREDOXIN_2"/>
    <property type="match status" value="1"/>
</dbReference>
<dbReference type="Proteomes" id="UP000032300">
    <property type="component" value="Chromosome"/>
</dbReference>
<keyword evidence="4" id="KW-1185">Reference proteome</keyword>
<dbReference type="GO" id="GO:0015036">
    <property type="term" value="F:disulfide oxidoreductase activity"/>
    <property type="evidence" value="ECO:0007669"/>
    <property type="project" value="UniProtKB-ARBA"/>
</dbReference>
<dbReference type="InterPro" id="IPR036249">
    <property type="entry name" value="Thioredoxin-like_sf"/>
</dbReference>
<dbReference type="CDD" id="cd02966">
    <property type="entry name" value="TlpA_like_family"/>
    <property type="match status" value="1"/>
</dbReference>
<dbReference type="InterPro" id="IPR017937">
    <property type="entry name" value="Thioredoxin_CS"/>
</dbReference>
<proteinExistence type="predicted"/>
<dbReference type="OrthoDB" id="9799347at2"/>
<dbReference type="InterPro" id="IPR050553">
    <property type="entry name" value="Thioredoxin_ResA/DsbE_sf"/>
</dbReference>
<sequence>MASRIARIIRIALLALLPMVLLGAAPGKKPVIGQPAPPAELTLLDGTKISLDQLRGEVVVLNFWATWCGPCRTEMPLLDTYYRIQKRAGLRVFAIATEDSVPISKLRPFLDKLAIDSARRIKGPYGPIERAVPTSFIIDRAGTLRYAKASALDLDDLNRELVPLLREPRPTLP</sequence>
<dbReference type="InterPro" id="IPR013766">
    <property type="entry name" value="Thioredoxin_domain"/>
</dbReference>
<dbReference type="PROSITE" id="PS00194">
    <property type="entry name" value="THIOREDOXIN_1"/>
    <property type="match status" value="1"/>
</dbReference>
<keyword evidence="1" id="KW-0676">Redox-active center</keyword>
<dbReference type="Pfam" id="PF00578">
    <property type="entry name" value="AhpC-TSA"/>
    <property type="match status" value="1"/>
</dbReference>
<dbReference type="PANTHER" id="PTHR42852:SF13">
    <property type="entry name" value="PROTEIN DIPZ"/>
    <property type="match status" value="1"/>
</dbReference>
<feature type="domain" description="Thioredoxin" evidence="2">
    <location>
        <begin position="30"/>
        <end position="167"/>
    </location>
</feature>
<protein>
    <submittedName>
        <fullName evidence="3">Thiol:disulfide interchange protein</fullName>
    </submittedName>
</protein>
<gene>
    <name evidence="3" type="ORF">TS85_08935</name>
</gene>
<dbReference type="KEGG" id="sphi:TS85_08935"/>
<organism evidence="3 4">
    <name type="scientific">Sphingomonas hengshuiensis</name>
    <dbReference type="NCBI Taxonomy" id="1609977"/>
    <lineage>
        <taxon>Bacteria</taxon>
        <taxon>Pseudomonadati</taxon>
        <taxon>Pseudomonadota</taxon>
        <taxon>Alphaproteobacteria</taxon>
        <taxon>Sphingomonadales</taxon>
        <taxon>Sphingomonadaceae</taxon>
        <taxon>Sphingomonas</taxon>
    </lineage>
</organism>
<evidence type="ECO:0000256" key="1">
    <source>
        <dbReference type="ARBA" id="ARBA00023284"/>
    </source>
</evidence>
<evidence type="ECO:0000259" key="2">
    <source>
        <dbReference type="PROSITE" id="PS51352"/>
    </source>
</evidence>
<reference evidence="3 4" key="2">
    <citation type="submission" date="2015-02" db="EMBL/GenBank/DDBJ databases">
        <title>The complete genome of Sphingomonas hengshuiensis sp. WHSC-8 isolated from soil of Hengshui Lake.</title>
        <authorList>
            <person name="Wei S."/>
            <person name="Guo J."/>
            <person name="Su C."/>
            <person name="Wu R."/>
            <person name="Zhang Z."/>
            <person name="Liang K."/>
            <person name="Li H."/>
            <person name="Wang T."/>
            <person name="Liu H."/>
            <person name="Zhang C."/>
            <person name="Li Z."/>
            <person name="Wang Q."/>
            <person name="Meng J."/>
        </authorList>
    </citation>
    <scope>NUCLEOTIDE SEQUENCE [LARGE SCALE GENOMIC DNA]</scope>
    <source>
        <strain evidence="3 4">WHSC-8</strain>
    </source>
</reference>
<accession>A0A7U4LEY7</accession>
<dbReference type="EMBL" id="CP010836">
    <property type="protein sequence ID" value="AJP71885.1"/>
    <property type="molecule type" value="Genomic_DNA"/>
</dbReference>
<dbReference type="GO" id="GO:0016209">
    <property type="term" value="F:antioxidant activity"/>
    <property type="evidence" value="ECO:0007669"/>
    <property type="project" value="InterPro"/>
</dbReference>
<dbReference type="Gene3D" id="3.40.30.10">
    <property type="entry name" value="Glutaredoxin"/>
    <property type="match status" value="1"/>
</dbReference>
<dbReference type="PANTHER" id="PTHR42852">
    <property type="entry name" value="THIOL:DISULFIDE INTERCHANGE PROTEIN DSBE"/>
    <property type="match status" value="1"/>
</dbReference>